<evidence type="ECO:0000259" key="8">
    <source>
        <dbReference type="Pfam" id="PF18368"/>
    </source>
</evidence>
<keyword evidence="3" id="KW-0326">Glycosidase</keyword>
<dbReference type="Pfam" id="PF02836">
    <property type="entry name" value="Glyco_hydro_2_C"/>
    <property type="match status" value="1"/>
</dbReference>
<evidence type="ECO:0000313" key="10">
    <source>
        <dbReference type="EMBL" id="MRX47667.1"/>
    </source>
</evidence>
<dbReference type="EMBL" id="WKJI01000002">
    <property type="protein sequence ID" value="MRX47667.1"/>
    <property type="molecule type" value="Genomic_DNA"/>
</dbReference>
<dbReference type="GO" id="GO:0004553">
    <property type="term" value="F:hydrolase activity, hydrolyzing O-glycosyl compounds"/>
    <property type="evidence" value="ECO:0007669"/>
    <property type="project" value="InterPro"/>
</dbReference>
<feature type="chain" id="PRO_5029863972" evidence="4">
    <location>
        <begin position="28"/>
        <end position="960"/>
    </location>
</feature>
<dbReference type="SUPFAM" id="SSF51445">
    <property type="entry name" value="(Trans)glycosidases"/>
    <property type="match status" value="1"/>
</dbReference>
<feature type="domain" description="Exo-beta-D-glucosaminidase Ig-fold" evidence="8">
    <location>
        <begin position="848"/>
        <end position="948"/>
    </location>
</feature>
<dbReference type="InterPro" id="IPR054593">
    <property type="entry name" value="Beta-mannosidase-like_N2"/>
</dbReference>
<evidence type="ECO:0000256" key="1">
    <source>
        <dbReference type="ARBA" id="ARBA00007401"/>
    </source>
</evidence>
<dbReference type="PANTHER" id="PTHR43536:SF1">
    <property type="entry name" value="MANNOSYLGLYCOPROTEIN ENDO-BETA-MANNOSIDASE"/>
    <property type="match status" value="1"/>
</dbReference>
<dbReference type="InterPro" id="IPR041351">
    <property type="entry name" value="Ig_GlcNase"/>
</dbReference>
<dbReference type="Pfam" id="PF17786">
    <property type="entry name" value="Mannosidase_ig"/>
    <property type="match status" value="1"/>
</dbReference>
<dbReference type="InterPro" id="IPR017853">
    <property type="entry name" value="GH"/>
</dbReference>
<reference evidence="10 11" key="1">
    <citation type="submission" date="2019-11" db="EMBL/GenBank/DDBJ databases">
        <authorList>
            <person name="Cheng Q."/>
            <person name="Yang Z."/>
        </authorList>
    </citation>
    <scope>NUCLEOTIDE SEQUENCE [LARGE SCALE GENOMIC DNA]</scope>
    <source>
        <strain evidence="10 11">HX-22-1</strain>
    </source>
</reference>
<comment type="caution">
    <text evidence="10">The sequence shown here is derived from an EMBL/GenBank/DDBJ whole genome shotgun (WGS) entry which is preliminary data.</text>
</comment>
<evidence type="ECO:0000256" key="3">
    <source>
        <dbReference type="ARBA" id="ARBA00023295"/>
    </source>
</evidence>
<dbReference type="Gene3D" id="2.60.40.10">
    <property type="entry name" value="Immunoglobulins"/>
    <property type="match status" value="3"/>
</dbReference>
<dbReference type="Proteomes" id="UP000462931">
    <property type="component" value="Unassembled WGS sequence"/>
</dbReference>
<dbReference type="SUPFAM" id="SSF49785">
    <property type="entry name" value="Galactose-binding domain-like"/>
    <property type="match status" value="1"/>
</dbReference>
<proteinExistence type="inferred from homology"/>
<comment type="similarity">
    <text evidence="1">Belongs to the glycosyl hydrolase 2 family.</text>
</comment>
<organism evidence="10 11">
    <name type="scientific">Pedobacter puniceum</name>
    <dbReference type="NCBI Taxonomy" id="2666136"/>
    <lineage>
        <taxon>Bacteria</taxon>
        <taxon>Pseudomonadati</taxon>
        <taxon>Bacteroidota</taxon>
        <taxon>Sphingobacteriia</taxon>
        <taxon>Sphingobacteriales</taxon>
        <taxon>Sphingobacteriaceae</taxon>
        <taxon>Pedobacter</taxon>
    </lineage>
</organism>
<dbReference type="InterPro" id="IPR008979">
    <property type="entry name" value="Galactose-bd-like_sf"/>
</dbReference>
<dbReference type="InterPro" id="IPR041447">
    <property type="entry name" value="Mannosidase_ig"/>
</dbReference>
<dbReference type="Gene3D" id="3.20.20.80">
    <property type="entry name" value="Glycosidases"/>
    <property type="match status" value="1"/>
</dbReference>
<protein>
    <submittedName>
        <fullName evidence="10">Glycoside hydrolase family 2</fullName>
    </submittedName>
</protein>
<dbReference type="InterPro" id="IPR013783">
    <property type="entry name" value="Ig-like_fold"/>
</dbReference>
<dbReference type="PANTHER" id="PTHR43536">
    <property type="entry name" value="MANNOSYLGLYCOPROTEIN ENDO-BETA-MANNOSIDASE"/>
    <property type="match status" value="1"/>
</dbReference>
<evidence type="ECO:0000259" key="9">
    <source>
        <dbReference type="Pfam" id="PF22666"/>
    </source>
</evidence>
<evidence type="ECO:0000256" key="4">
    <source>
        <dbReference type="SAM" id="SignalP"/>
    </source>
</evidence>
<dbReference type="InterPro" id="IPR043534">
    <property type="entry name" value="EBDG/EBM"/>
</dbReference>
<feature type="domain" description="Beta-mannosidase-like galactose-binding" evidence="9">
    <location>
        <begin position="102"/>
        <end position="265"/>
    </location>
</feature>
<feature type="domain" description="Glycoside hydrolase family 2 catalytic" evidence="6">
    <location>
        <begin position="462"/>
        <end position="599"/>
    </location>
</feature>
<evidence type="ECO:0000313" key="11">
    <source>
        <dbReference type="Proteomes" id="UP000462931"/>
    </source>
</evidence>
<gene>
    <name evidence="10" type="ORF">GJJ64_10725</name>
</gene>
<dbReference type="Pfam" id="PF22666">
    <property type="entry name" value="Glyco_hydro_2_N2"/>
    <property type="match status" value="1"/>
</dbReference>
<evidence type="ECO:0000259" key="6">
    <source>
        <dbReference type="Pfam" id="PF02836"/>
    </source>
</evidence>
<evidence type="ECO:0000259" key="5">
    <source>
        <dbReference type="Pfam" id="PF00703"/>
    </source>
</evidence>
<dbReference type="AlphaFoldDB" id="A0A7K0FRF3"/>
<feature type="domain" description="Glycoside hydrolase family 2 immunoglobulin-like beta-sandwich" evidence="5">
    <location>
        <begin position="280"/>
        <end position="389"/>
    </location>
</feature>
<feature type="signal peptide" evidence="4">
    <location>
        <begin position="1"/>
        <end position="27"/>
    </location>
</feature>
<keyword evidence="4" id="KW-0732">Signal</keyword>
<dbReference type="Pfam" id="PF00703">
    <property type="entry name" value="Glyco_hydro_2"/>
    <property type="match status" value="1"/>
</dbReference>
<dbReference type="InterPro" id="IPR006102">
    <property type="entry name" value="Ig-like_GH2"/>
</dbReference>
<dbReference type="SUPFAM" id="SSF49303">
    <property type="entry name" value="beta-Galactosidase/glucuronidase domain"/>
    <property type="match status" value="3"/>
</dbReference>
<dbReference type="RefSeq" id="WP_154287769.1">
    <property type="nucleotide sequence ID" value="NZ_WKJI01000002.1"/>
</dbReference>
<feature type="domain" description="Mannosidase Ig/CBM-like" evidence="7">
    <location>
        <begin position="767"/>
        <end position="845"/>
    </location>
</feature>
<keyword evidence="2 10" id="KW-0378">Hydrolase</keyword>
<sequence length="960" mass="108297">MLKDNFFKLKKTAISSCLMFAFSVAVAQDKLNYGLSQPQDPATLPKSKVPVVFPQKKEKVNAVTVLKPLNNNEFEITGGWEMIQASEINGSGAYVSSPSLSTSKWYNATVPGTVLTTLVNQGVYPDPYFGLNNLAIPEDLSRQNWWYRTTFKTPDLSNKKNVLLVFNGINYQADIWINGKLLGKINGAFKRGSYDITKYLNTKEENAIAVRIIPPPNPGIPHEESPSAGRGPNGGLLTLDGPTFIASEGWDWMPGIRDRNIGIWQDVRLKLVDDVTILNPHVVTDLPLPDTSKANIFISTELVNQSKTNQKVVVTGKIGEIKFSQEVELKADETKKVSFSPDQFPQLKMKNPRLWWPNGYGKPELYHLNLTVAINGKISDEKLVRFGVREYTYDLTVDVPSEPAKRVEFNPINALKSGAPIFDNANRRELARQVSIPSLLPNVNPNLLTPSTETGTAPFLVIKVNGQKIYCKGGNWGMDDAMKRVSRAQLEPAFKLHKDANFNMIRNWTGESTEEVFFDLCDEYGMLVWNDFWISTLGYNLDVSDEHLFMDNAIDVVKRYRNHASIAVWCPRNEGYAPKSLDLQLATLIAKEDGTRLYQGNSRSLNLRNSGPWDFQKHPMIYFNKLADGFSTELGTPSIPTAASMRKMMAKEDVWPISDVWYYHDLHFGQKPYLKTIDSLYGPSASLEEFTKKAQMVNYDSHRHMFEAWNSKLWNNTSGLLLWMTHPAWPSMIWQVYSWDFETFGSYFASQKACEPIHVQMNLNDSQVVVVNTSLKSIQNAVVTLEVFDLKGKSIFTQKANLNILSNQLNKAFKATLPANLPNNYLVRLILKDKNGNIISDNDYWKNNKNVGNFLAFNDLESAKLGINVTSTKKAESSETYFTITNKSSVPAIAIKLNLKDSQTKEIILPAYFSDGYFNLLPGETRKIKVEYPYQNKEVEIAVDGYNIQNTNNIKIASTN</sequence>
<dbReference type="Gene3D" id="2.60.120.260">
    <property type="entry name" value="Galactose-binding domain-like"/>
    <property type="match status" value="1"/>
</dbReference>
<evidence type="ECO:0000259" key="7">
    <source>
        <dbReference type="Pfam" id="PF17786"/>
    </source>
</evidence>
<dbReference type="InterPro" id="IPR006103">
    <property type="entry name" value="Glyco_hydro_2_cat"/>
</dbReference>
<name>A0A7K0FRF3_9SPHI</name>
<evidence type="ECO:0000256" key="2">
    <source>
        <dbReference type="ARBA" id="ARBA00022801"/>
    </source>
</evidence>
<dbReference type="GO" id="GO:0005975">
    <property type="term" value="P:carbohydrate metabolic process"/>
    <property type="evidence" value="ECO:0007669"/>
    <property type="project" value="InterPro"/>
</dbReference>
<dbReference type="InterPro" id="IPR036156">
    <property type="entry name" value="Beta-gal/glucu_dom_sf"/>
</dbReference>
<accession>A0A7K0FRF3</accession>
<dbReference type="Pfam" id="PF18368">
    <property type="entry name" value="Ig_GlcNase"/>
    <property type="match status" value="1"/>
</dbReference>
<keyword evidence="11" id="KW-1185">Reference proteome</keyword>